<feature type="region of interest" description="Disordered" evidence="1">
    <location>
        <begin position="113"/>
        <end position="132"/>
    </location>
</feature>
<evidence type="ECO:0000313" key="2">
    <source>
        <dbReference type="EMBL" id="GBP72227.1"/>
    </source>
</evidence>
<proteinExistence type="predicted"/>
<evidence type="ECO:0000313" key="3">
    <source>
        <dbReference type="Proteomes" id="UP000299102"/>
    </source>
</evidence>
<name>A0A4C1YCM6_EUMVA</name>
<protein>
    <submittedName>
        <fullName evidence="2">Uncharacterized protein</fullName>
    </submittedName>
</protein>
<comment type="caution">
    <text evidence="2">The sequence shown here is derived from an EMBL/GenBank/DDBJ whole genome shotgun (WGS) entry which is preliminary data.</text>
</comment>
<dbReference type="Proteomes" id="UP000299102">
    <property type="component" value="Unassembled WGS sequence"/>
</dbReference>
<sequence length="132" mass="14956">MKVNPGETNVMMFEGSKNKVECDIHKSEAKDVCKDRAMWRGSAPDVRKERQRSARCGSGVAGITGQLARAQAQVRAHPRQGFTTFELITAGYEKILERRLTITYLYVTERPTVTPNDRWSKPKDTNEAVEQQ</sequence>
<evidence type="ECO:0000256" key="1">
    <source>
        <dbReference type="SAM" id="MobiDB-lite"/>
    </source>
</evidence>
<dbReference type="EMBL" id="BGZK01001138">
    <property type="protein sequence ID" value="GBP72227.1"/>
    <property type="molecule type" value="Genomic_DNA"/>
</dbReference>
<dbReference type="AlphaFoldDB" id="A0A4C1YCM6"/>
<gene>
    <name evidence="2" type="ORF">EVAR_57993_1</name>
</gene>
<keyword evidence="3" id="KW-1185">Reference proteome</keyword>
<accession>A0A4C1YCM6</accession>
<organism evidence="2 3">
    <name type="scientific">Eumeta variegata</name>
    <name type="common">Bagworm moth</name>
    <name type="synonym">Eumeta japonica</name>
    <dbReference type="NCBI Taxonomy" id="151549"/>
    <lineage>
        <taxon>Eukaryota</taxon>
        <taxon>Metazoa</taxon>
        <taxon>Ecdysozoa</taxon>
        <taxon>Arthropoda</taxon>
        <taxon>Hexapoda</taxon>
        <taxon>Insecta</taxon>
        <taxon>Pterygota</taxon>
        <taxon>Neoptera</taxon>
        <taxon>Endopterygota</taxon>
        <taxon>Lepidoptera</taxon>
        <taxon>Glossata</taxon>
        <taxon>Ditrysia</taxon>
        <taxon>Tineoidea</taxon>
        <taxon>Psychidae</taxon>
        <taxon>Oiketicinae</taxon>
        <taxon>Eumeta</taxon>
    </lineage>
</organism>
<reference evidence="2 3" key="1">
    <citation type="journal article" date="2019" name="Commun. Biol.">
        <title>The bagworm genome reveals a unique fibroin gene that provides high tensile strength.</title>
        <authorList>
            <person name="Kono N."/>
            <person name="Nakamura H."/>
            <person name="Ohtoshi R."/>
            <person name="Tomita M."/>
            <person name="Numata K."/>
            <person name="Arakawa K."/>
        </authorList>
    </citation>
    <scope>NUCLEOTIDE SEQUENCE [LARGE SCALE GENOMIC DNA]</scope>
</reference>